<dbReference type="Proteomes" id="UP000321353">
    <property type="component" value="Chromosome"/>
</dbReference>
<dbReference type="AlphaFoldDB" id="A0A5B9MRC2"/>
<organism evidence="1 2">
    <name type="scientific">Stieleria maiorica</name>
    <dbReference type="NCBI Taxonomy" id="2795974"/>
    <lineage>
        <taxon>Bacteria</taxon>
        <taxon>Pseudomonadati</taxon>
        <taxon>Planctomycetota</taxon>
        <taxon>Planctomycetia</taxon>
        <taxon>Pirellulales</taxon>
        <taxon>Pirellulaceae</taxon>
        <taxon>Stieleria</taxon>
    </lineage>
</organism>
<protein>
    <submittedName>
        <fullName evidence="1">Uncharacterized protein</fullName>
    </submittedName>
</protein>
<keyword evidence="2" id="KW-1185">Reference proteome</keyword>
<dbReference type="KEGG" id="smam:Mal15_67280"/>
<proteinExistence type="predicted"/>
<gene>
    <name evidence="1" type="ORF">Mal15_67280</name>
</gene>
<evidence type="ECO:0000313" key="2">
    <source>
        <dbReference type="Proteomes" id="UP000321353"/>
    </source>
</evidence>
<evidence type="ECO:0000313" key="1">
    <source>
        <dbReference type="EMBL" id="QEG02607.1"/>
    </source>
</evidence>
<accession>A0A5B9MRC2</accession>
<dbReference type="EMBL" id="CP036264">
    <property type="protein sequence ID" value="QEG02607.1"/>
    <property type="molecule type" value="Genomic_DNA"/>
</dbReference>
<sequence length="78" mass="8574">MMQAKWMHMPPALGGFLVTLATLLLILDSAACPARRFWRFTLPMPLTISGISAPRSETALLAVKENIASCEYKRLGPT</sequence>
<name>A0A5B9MRC2_9BACT</name>
<reference evidence="1 2" key="1">
    <citation type="submission" date="2019-02" db="EMBL/GenBank/DDBJ databases">
        <title>Planctomycetal bacteria perform biofilm scaping via a novel small molecule.</title>
        <authorList>
            <person name="Jeske O."/>
            <person name="Boedeker C."/>
            <person name="Wiegand S."/>
            <person name="Breitling P."/>
            <person name="Kallscheuer N."/>
            <person name="Jogler M."/>
            <person name="Rohde M."/>
            <person name="Petersen J."/>
            <person name="Medema M.H."/>
            <person name="Surup F."/>
            <person name="Jogler C."/>
        </authorList>
    </citation>
    <scope>NUCLEOTIDE SEQUENCE [LARGE SCALE GENOMIC DNA]</scope>
    <source>
        <strain evidence="1 2">Mal15</strain>
    </source>
</reference>